<dbReference type="PANTHER" id="PTHR24413">
    <property type="entry name" value="SPECKLE-TYPE POZ PROTEIN"/>
    <property type="match status" value="1"/>
</dbReference>
<dbReference type="InterPro" id="IPR013320">
    <property type="entry name" value="ConA-like_dom_sf"/>
</dbReference>
<keyword evidence="4" id="KW-1185">Reference proteome</keyword>
<dbReference type="GeneID" id="17323715"/>
<feature type="domain" description="BTB" evidence="2">
    <location>
        <begin position="63"/>
        <end position="131"/>
    </location>
</feature>
<dbReference type="STRING" id="2769.R7QCD4"/>
<feature type="compositionally biased region" description="Pro residues" evidence="1">
    <location>
        <begin position="1"/>
        <end position="36"/>
    </location>
</feature>
<protein>
    <recommendedName>
        <fullName evidence="2">BTB domain-containing protein</fullName>
    </recommendedName>
</protein>
<dbReference type="PROSITE" id="PS50097">
    <property type="entry name" value="BTB"/>
    <property type="match status" value="1"/>
</dbReference>
<dbReference type="InterPro" id="IPR043136">
    <property type="entry name" value="B30.2/SPRY_sf"/>
</dbReference>
<dbReference type="Gene3D" id="2.60.120.920">
    <property type="match status" value="1"/>
</dbReference>
<dbReference type="Gene3D" id="3.30.710.10">
    <property type="entry name" value="Potassium Channel Kv1.1, Chain A"/>
    <property type="match status" value="1"/>
</dbReference>
<evidence type="ECO:0000313" key="4">
    <source>
        <dbReference type="Proteomes" id="UP000012073"/>
    </source>
</evidence>
<dbReference type="SMART" id="SM00225">
    <property type="entry name" value="BTB"/>
    <property type="match status" value="1"/>
</dbReference>
<accession>R7QCD4</accession>
<feature type="region of interest" description="Disordered" evidence="1">
    <location>
        <begin position="338"/>
        <end position="364"/>
    </location>
</feature>
<dbReference type="Pfam" id="PF00651">
    <property type="entry name" value="BTB"/>
    <property type="match status" value="1"/>
</dbReference>
<evidence type="ECO:0000256" key="1">
    <source>
        <dbReference type="SAM" id="MobiDB-lite"/>
    </source>
</evidence>
<dbReference type="KEGG" id="ccp:CHC_T00004522001"/>
<dbReference type="EMBL" id="HG001764">
    <property type="protein sequence ID" value="CDF36167.1"/>
    <property type="molecule type" value="Genomic_DNA"/>
</dbReference>
<reference evidence="4" key="1">
    <citation type="journal article" date="2013" name="Proc. Natl. Acad. Sci. U.S.A.">
        <title>Genome structure and metabolic features in the red seaweed Chondrus crispus shed light on evolution of the Archaeplastida.</title>
        <authorList>
            <person name="Collen J."/>
            <person name="Porcel B."/>
            <person name="Carre W."/>
            <person name="Ball S.G."/>
            <person name="Chaparro C."/>
            <person name="Tonon T."/>
            <person name="Barbeyron T."/>
            <person name="Michel G."/>
            <person name="Noel B."/>
            <person name="Valentin K."/>
            <person name="Elias M."/>
            <person name="Artiguenave F."/>
            <person name="Arun A."/>
            <person name="Aury J.M."/>
            <person name="Barbosa-Neto J.F."/>
            <person name="Bothwell J.H."/>
            <person name="Bouget F.Y."/>
            <person name="Brillet L."/>
            <person name="Cabello-Hurtado F."/>
            <person name="Capella-Gutierrez S."/>
            <person name="Charrier B."/>
            <person name="Cladiere L."/>
            <person name="Cock J.M."/>
            <person name="Coelho S.M."/>
            <person name="Colleoni C."/>
            <person name="Czjzek M."/>
            <person name="Da Silva C."/>
            <person name="Delage L."/>
            <person name="Denoeud F."/>
            <person name="Deschamps P."/>
            <person name="Dittami S.M."/>
            <person name="Gabaldon T."/>
            <person name="Gachon C.M."/>
            <person name="Groisillier A."/>
            <person name="Herve C."/>
            <person name="Jabbari K."/>
            <person name="Katinka M."/>
            <person name="Kloareg B."/>
            <person name="Kowalczyk N."/>
            <person name="Labadie K."/>
            <person name="Leblanc C."/>
            <person name="Lopez P.J."/>
            <person name="McLachlan D.H."/>
            <person name="Meslet-Cladiere L."/>
            <person name="Moustafa A."/>
            <person name="Nehr Z."/>
            <person name="Nyvall Collen P."/>
            <person name="Panaud O."/>
            <person name="Partensky F."/>
            <person name="Poulain J."/>
            <person name="Rensing S.A."/>
            <person name="Rousvoal S."/>
            <person name="Samson G."/>
            <person name="Symeonidi A."/>
            <person name="Weissenbach J."/>
            <person name="Zambounis A."/>
            <person name="Wincker P."/>
            <person name="Boyen C."/>
        </authorList>
    </citation>
    <scope>NUCLEOTIDE SEQUENCE [LARGE SCALE GENOMIC DNA]</scope>
    <source>
        <strain evidence="4">cv. Stackhouse</strain>
    </source>
</reference>
<gene>
    <name evidence="3" type="ORF">CHC_T00004522001</name>
</gene>
<dbReference type="Proteomes" id="UP000012073">
    <property type="component" value="Unassembled WGS sequence"/>
</dbReference>
<dbReference type="AlphaFoldDB" id="R7QCD4"/>
<feature type="region of interest" description="Disordered" evidence="1">
    <location>
        <begin position="1"/>
        <end position="45"/>
    </location>
</feature>
<dbReference type="InterPro" id="IPR000210">
    <property type="entry name" value="BTB/POZ_dom"/>
</dbReference>
<sequence>MPPPTTAPPAAEPSRPPCSPPPPPPRSPPRSPPPRAPDADTKPDTISGAIRKDLLGTGAAHFSDVVLVARDGARVPAVRALLAVRSPYFRARLFANYADKSEKVLAIPEASSLALQQIVEYAYTDGCDLVTRATAALHSVRTQPYGFYPTIGRKRRKAAPNTAPAKPPADLASVGLGAVDIIHLIELLLAADYLQLASLAKRVTSLLVNMISEIPSVTCVVMETAGRQPALEMIAPQIMVAVWKKMRTAPHDCLLVEDFRISLRNAKGHTMPAPRLNRKRDADCGVLMLQPSTFEKILMDDDLFTSETYLLQVLYFWATDGVSLGSLRPRKALVLEKAKPNEESNSKEETPSPGKKTKSLLGKRKADEVIRAPDTIPPAPEKRPPVQVADEERWKLAREMVHHIQLERLKPSFVRDYLEPSGLVDREQILTIYQQQALEAERGRALYDSFRGGSTWDNQSKILTEFSAGYKTRLLGGPWVKSGRHEWTFRIGKDSDCTWIGITGSESHPNDFFGQGRLGWAFGSQGSCTQNGMIQRRKGPSMTPGKTVKMMLNLTRGGTLTMILEGQDKSFRAFSELKKGGGRQFKPAVYLKRPAVVTLVHEKHTME</sequence>
<proteinExistence type="predicted"/>
<dbReference type="SUPFAM" id="SSF49899">
    <property type="entry name" value="Concanavalin A-like lectins/glucanases"/>
    <property type="match status" value="1"/>
</dbReference>
<organism evidence="3 4">
    <name type="scientific">Chondrus crispus</name>
    <name type="common">Carrageen Irish moss</name>
    <name type="synonym">Polymorpha crispa</name>
    <dbReference type="NCBI Taxonomy" id="2769"/>
    <lineage>
        <taxon>Eukaryota</taxon>
        <taxon>Rhodophyta</taxon>
        <taxon>Florideophyceae</taxon>
        <taxon>Rhodymeniophycidae</taxon>
        <taxon>Gigartinales</taxon>
        <taxon>Gigartinaceae</taxon>
        <taxon>Chondrus</taxon>
    </lineage>
</organism>
<dbReference type="SUPFAM" id="SSF54695">
    <property type="entry name" value="POZ domain"/>
    <property type="match status" value="1"/>
</dbReference>
<dbReference type="CDD" id="cd18186">
    <property type="entry name" value="BTB_POZ_ZBTB_KLHL-like"/>
    <property type="match status" value="1"/>
</dbReference>
<feature type="compositionally biased region" description="Basic and acidic residues" evidence="1">
    <location>
        <begin position="338"/>
        <end position="350"/>
    </location>
</feature>
<dbReference type="Gramene" id="CDF36167">
    <property type="protein sequence ID" value="CDF36167"/>
    <property type="gene ID" value="CHC_T00004522001"/>
</dbReference>
<name>R7QCD4_CHOCR</name>
<dbReference type="RefSeq" id="XP_005715986.1">
    <property type="nucleotide sequence ID" value="XM_005715929.1"/>
</dbReference>
<evidence type="ECO:0000259" key="2">
    <source>
        <dbReference type="PROSITE" id="PS50097"/>
    </source>
</evidence>
<dbReference type="InterPro" id="IPR011333">
    <property type="entry name" value="SKP1/BTB/POZ_sf"/>
</dbReference>
<evidence type="ECO:0000313" key="3">
    <source>
        <dbReference type="EMBL" id="CDF36167.1"/>
    </source>
</evidence>